<gene>
    <name evidence="2" type="primary">ubiF</name>
    <name evidence="2" type="ORF">GKIL_3307</name>
</gene>
<dbReference type="GO" id="GO:0016628">
    <property type="term" value="F:oxidoreductase activity, acting on the CH-CH group of donors, NAD or NADP as acceptor"/>
    <property type="evidence" value="ECO:0007669"/>
    <property type="project" value="InterPro"/>
</dbReference>
<dbReference type="SUPFAM" id="SSF51905">
    <property type="entry name" value="FAD/NAD(P)-binding domain"/>
    <property type="match status" value="1"/>
</dbReference>
<keyword evidence="3" id="KW-1185">Reference proteome</keyword>
<dbReference type="eggNOG" id="COG0644">
    <property type="taxonomic scope" value="Bacteria"/>
</dbReference>
<dbReference type="RefSeq" id="WP_023174841.1">
    <property type="nucleotide sequence ID" value="NC_022600.1"/>
</dbReference>
<dbReference type="Pfam" id="PF01494">
    <property type="entry name" value="FAD_binding_3"/>
    <property type="match status" value="1"/>
</dbReference>
<accession>U5QKZ8</accession>
<reference evidence="2 3" key="1">
    <citation type="journal article" date="2013" name="PLoS ONE">
        <title>Cultivation and Complete Genome Sequencing of Gloeobacter kilaueensis sp. nov., from a Lava Cave in Kilauea Caldera, Hawai'i.</title>
        <authorList>
            <person name="Saw J.H."/>
            <person name="Schatz M."/>
            <person name="Brown M.V."/>
            <person name="Kunkel D.D."/>
            <person name="Foster J.S."/>
            <person name="Shick H."/>
            <person name="Christensen S."/>
            <person name="Hou S."/>
            <person name="Wan X."/>
            <person name="Donachie S.P."/>
        </authorList>
    </citation>
    <scope>NUCLEOTIDE SEQUENCE [LARGE SCALE GENOMIC DNA]</scope>
    <source>
        <strain evidence="3">JS</strain>
    </source>
</reference>
<dbReference type="InterPro" id="IPR002938">
    <property type="entry name" value="FAD-bd"/>
</dbReference>
<dbReference type="NCBIfam" id="TIGR02032">
    <property type="entry name" value="GG-red-SF"/>
    <property type="match status" value="1"/>
</dbReference>
<dbReference type="PRINTS" id="PR00420">
    <property type="entry name" value="RNGMNOXGNASE"/>
</dbReference>
<dbReference type="InterPro" id="IPR036188">
    <property type="entry name" value="FAD/NAD-bd_sf"/>
</dbReference>
<dbReference type="OrthoDB" id="9806565at2"/>
<dbReference type="Gene3D" id="3.50.50.60">
    <property type="entry name" value="FAD/NAD(P)-binding domain"/>
    <property type="match status" value="1"/>
</dbReference>
<evidence type="ECO:0000313" key="2">
    <source>
        <dbReference type="EMBL" id="AGY59553.1"/>
    </source>
</evidence>
<dbReference type="HOGENOM" id="CLU_024648_5_0_3"/>
<dbReference type="PANTHER" id="PTHR42685">
    <property type="entry name" value="GERANYLGERANYL DIPHOSPHATE REDUCTASE"/>
    <property type="match status" value="1"/>
</dbReference>
<dbReference type="EMBL" id="CP003587">
    <property type="protein sequence ID" value="AGY59553.1"/>
    <property type="molecule type" value="Genomic_DNA"/>
</dbReference>
<dbReference type="AlphaFoldDB" id="U5QKZ8"/>
<protein>
    <submittedName>
        <fullName evidence="2">Geranylgeranyl reductase</fullName>
    </submittedName>
</protein>
<name>U5QKZ8_GLOK1</name>
<dbReference type="STRING" id="1183438.GKIL_3307"/>
<evidence type="ECO:0000259" key="1">
    <source>
        <dbReference type="Pfam" id="PF01494"/>
    </source>
</evidence>
<feature type="domain" description="FAD-binding" evidence="1">
    <location>
        <begin position="6"/>
        <end position="180"/>
    </location>
</feature>
<dbReference type="Proteomes" id="UP000017396">
    <property type="component" value="Chromosome"/>
</dbReference>
<dbReference type="InterPro" id="IPR050407">
    <property type="entry name" value="Geranylgeranyl_reductase"/>
</dbReference>
<dbReference type="InterPro" id="IPR011777">
    <property type="entry name" value="Geranylgeranyl_Rdtase_fam"/>
</dbReference>
<dbReference type="GO" id="GO:0071949">
    <property type="term" value="F:FAD binding"/>
    <property type="evidence" value="ECO:0007669"/>
    <property type="project" value="InterPro"/>
</dbReference>
<sequence>MAQVYDCAVIGAGPGGGATAYHLARRGYRVLVLEKESLPRYKPCGGGVSPAVAEWFDFDWSPAIATYVDTIRYTWQMEERVDAPLELERPIWMVRRDSFDHFLIKKAVAQGAELRTACPLTALERRGDRWELTTSAGSFTSRYLVAADGAKGPTARWLGLEKRAILIGGAIEVEIVAPVPEPNVAHFEFALVKDGYLWNFPKDNAHSIGIGSFGHRKVDLKTPLARYVESFGLSLAGVTLHGHPLLLWRGPSRLHTEGAILCGEAAGIVDPFTAEGIRPSLYTGVQAAGAIAAALAGEPNALERYSEQIKREWGEDLRWAERLAQVFYAFPRIAYRVGVQQPSATRTMGKILSGSLRYRDVAERAIRRLVGHRR</sequence>
<dbReference type="PANTHER" id="PTHR42685:SF22">
    <property type="entry name" value="CONDITIONED MEDIUM FACTOR RECEPTOR 1"/>
    <property type="match status" value="1"/>
</dbReference>
<proteinExistence type="predicted"/>
<organism evidence="2 3">
    <name type="scientific">Gloeobacter kilaueensis (strain ATCC BAA-2537 / CCAP 1431/1 / ULC 316 / JS1)</name>
    <dbReference type="NCBI Taxonomy" id="1183438"/>
    <lineage>
        <taxon>Bacteria</taxon>
        <taxon>Bacillati</taxon>
        <taxon>Cyanobacteriota</taxon>
        <taxon>Cyanophyceae</taxon>
        <taxon>Gloeobacterales</taxon>
        <taxon>Gloeobacteraceae</taxon>
        <taxon>Gloeobacter</taxon>
    </lineage>
</organism>
<evidence type="ECO:0000313" key="3">
    <source>
        <dbReference type="Proteomes" id="UP000017396"/>
    </source>
</evidence>
<dbReference type="KEGG" id="glj:GKIL_3307"/>